<accession>A0A7W6C3G8</accession>
<feature type="domain" description="Glycosyl transferase family 51" evidence="2">
    <location>
        <begin position="114"/>
        <end position="202"/>
    </location>
</feature>
<dbReference type="RefSeq" id="WP_082667826.1">
    <property type="nucleotide sequence ID" value="NZ_JACIDY010000006.1"/>
</dbReference>
<organism evidence="3 4">
    <name type="scientific">Novosphingobium fluoreni</name>
    <dbReference type="NCBI Taxonomy" id="1391222"/>
    <lineage>
        <taxon>Bacteria</taxon>
        <taxon>Pseudomonadati</taxon>
        <taxon>Pseudomonadota</taxon>
        <taxon>Alphaproteobacteria</taxon>
        <taxon>Sphingomonadales</taxon>
        <taxon>Sphingomonadaceae</taxon>
        <taxon>Novosphingobium</taxon>
    </lineage>
</organism>
<proteinExistence type="predicted"/>
<name>A0A7W6C3G8_9SPHN</name>
<comment type="caution">
    <text evidence="3">The sequence shown here is derived from an EMBL/GenBank/DDBJ whole genome shotgun (WGS) entry which is preliminary data.</text>
</comment>
<keyword evidence="1" id="KW-0812">Transmembrane</keyword>
<feature type="transmembrane region" description="Helical" evidence="1">
    <location>
        <begin position="12"/>
        <end position="31"/>
    </location>
</feature>
<dbReference type="Gene3D" id="1.10.3810.10">
    <property type="entry name" value="Biosynthetic peptidoglycan transglycosylase-like"/>
    <property type="match status" value="1"/>
</dbReference>
<dbReference type="EMBL" id="JACIDY010000006">
    <property type="protein sequence ID" value="MBB3940944.1"/>
    <property type="molecule type" value="Genomic_DNA"/>
</dbReference>
<dbReference type="Proteomes" id="UP000561459">
    <property type="component" value="Unassembled WGS sequence"/>
</dbReference>
<dbReference type="SUPFAM" id="SSF53955">
    <property type="entry name" value="Lysozyme-like"/>
    <property type="match status" value="1"/>
</dbReference>
<reference evidence="3 4" key="1">
    <citation type="submission" date="2020-08" db="EMBL/GenBank/DDBJ databases">
        <title>Genomic Encyclopedia of Type Strains, Phase IV (KMG-IV): sequencing the most valuable type-strain genomes for metagenomic binning, comparative biology and taxonomic classification.</title>
        <authorList>
            <person name="Goeker M."/>
        </authorList>
    </citation>
    <scope>NUCLEOTIDE SEQUENCE [LARGE SCALE GENOMIC DNA]</scope>
    <source>
        <strain evidence="3 4">DSM 27568</strain>
    </source>
</reference>
<evidence type="ECO:0000256" key="1">
    <source>
        <dbReference type="SAM" id="Phobius"/>
    </source>
</evidence>
<sequence>MTARPALRNAIFVTLLTIFGVLAGLVSYYGLGHSDAVEDAPFLGRLANRLIYQGRSGEDLGPGREAMLLAVEDPAFAANLGPDVDTPGGSVTSISRALASRMAFDGYTGGVGRIRLAGYARGLEEKLSKRQILALWLETVEMGSVPEGWLKGFFLTSHLMYHRSPAKLSDAEFLRLVAVASDPDSFHLDRPDPALDERVTRITRLLAGTCVRERKGDVKLAPCAEEQP</sequence>
<protein>
    <recommendedName>
        <fullName evidence="2">Glycosyl transferase family 51 domain-containing protein</fullName>
    </recommendedName>
</protein>
<dbReference type="AlphaFoldDB" id="A0A7W6C3G8"/>
<evidence type="ECO:0000313" key="3">
    <source>
        <dbReference type="EMBL" id="MBB3940944.1"/>
    </source>
</evidence>
<evidence type="ECO:0000313" key="4">
    <source>
        <dbReference type="Proteomes" id="UP000561459"/>
    </source>
</evidence>
<dbReference type="InterPro" id="IPR036950">
    <property type="entry name" value="PBP_transglycosylase"/>
</dbReference>
<dbReference type="InterPro" id="IPR023346">
    <property type="entry name" value="Lysozyme-like_dom_sf"/>
</dbReference>
<dbReference type="Pfam" id="PF00912">
    <property type="entry name" value="Transgly"/>
    <property type="match status" value="1"/>
</dbReference>
<keyword evidence="1" id="KW-0472">Membrane</keyword>
<dbReference type="InterPro" id="IPR001264">
    <property type="entry name" value="Glyco_trans_51"/>
</dbReference>
<evidence type="ECO:0000259" key="2">
    <source>
        <dbReference type="Pfam" id="PF00912"/>
    </source>
</evidence>
<keyword evidence="1" id="KW-1133">Transmembrane helix</keyword>
<gene>
    <name evidence="3" type="ORF">GGR39_002607</name>
</gene>
<keyword evidence="4" id="KW-1185">Reference proteome</keyword>